<organism evidence="1">
    <name type="scientific">Rhizophora mucronata</name>
    <name type="common">Asiatic mangrove</name>
    <dbReference type="NCBI Taxonomy" id="61149"/>
    <lineage>
        <taxon>Eukaryota</taxon>
        <taxon>Viridiplantae</taxon>
        <taxon>Streptophyta</taxon>
        <taxon>Embryophyta</taxon>
        <taxon>Tracheophyta</taxon>
        <taxon>Spermatophyta</taxon>
        <taxon>Magnoliopsida</taxon>
        <taxon>eudicotyledons</taxon>
        <taxon>Gunneridae</taxon>
        <taxon>Pentapetalae</taxon>
        <taxon>rosids</taxon>
        <taxon>fabids</taxon>
        <taxon>Malpighiales</taxon>
        <taxon>Rhizophoraceae</taxon>
        <taxon>Rhizophora</taxon>
    </lineage>
</organism>
<proteinExistence type="predicted"/>
<protein>
    <submittedName>
        <fullName evidence="1">Uncharacterized protein</fullName>
    </submittedName>
</protein>
<dbReference type="AlphaFoldDB" id="A0A2P2IST5"/>
<name>A0A2P2IST5_RHIMU</name>
<evidence type="ECO:0000313" key="1">
    <source>
        <dbReference type="EMBL" id="MBW84274.1"/>
    </source>
</evidence>
<accession>A0A2P2IST5</accession>
<reference evidence="1" key="1">
    <citation type="submission" date="2018-02" db="EMBL/GenBank/DDBJ databases">
        <title>Rhizophora mucronata_Transcriptome.</title>
        <authorList>
            <person name="Meera S.P."/>
            <person name="Sreeshan A."/>
            <person name="Augustine A."/>
        </authorList>
    </citation>
    <scope>NUCLEOTIDE SEQUENCE</scope>
    <source>
        <tissue evidence="1">Leaf</tissue>
    </source>
</reference>
<sequence>MIQCILPQSDEKSRCNRFKSYSAITQRTMKKPYFDHLDFRST</sequence>
<dbReference type="EMBL" id="GGEC01003791">
    <property type="protein sequence ID" value="MBW84274.1"/>
    <property type="molecule type" value="Transcribed_RNA"/>
</dbReference>